<dbReference type="Proteomes" id="UP001597541">
    <property type="component" value="Unassembled WGS sequence"/>
</dbReference>
<keyword evidence="2" id="KW-1185">Reference proteome</keyword>
<dbReference type="InterPro" id="IPR018540">
    <property type="entry name" value="Spo0E-like"/>
</dbReference>
<gene>
    <name evidence="1" type="ORF">ACFSUF_05860</name>
</gene>
<accession>A0ABW5PA02</accession>
<dbReference type="InterPro" id="IPR036638">
    <property type="entry name" value="HLH_DNA-bd_sf"/>
</dbReference>
<organism evidence="1 2">
    <name type="scientific">Paenibacillus gansuensis</name>
    <dbReference type="NCBI Taxonomy" id="306542"/>
    <lineage>
        <taxon>Bacteria</taxon>
        <taxon>Bacillati</taxon>
        <taxon>Bacillota</taxon>
        <taxon>Bacilli</taxon>
        <taxon>Bacillales</taxon>
        <taxon>Paenibacillaceae</taxon>
        <taxon>Paenibacillus</taxon>
    </lineage>
</organism>
<sequence length="75" mass="8737">MERDLCLIINFLREQMVSKANERGSFVDEQVVELSQQLDFFIYQFQLMKSKKRNQFMFGFYALVSAGNKSVSAVS</sequence>
<reference evidence="2" key="1">
    <citation type="journal article" date="2019" name="Int. J. Syst. Evol. Microbiol.">
        <title>The Global Catalogue of Microorganisms (GCM) 10K type strain sequencing project: providing services to taxonomists for standard genome sequencing and annotation.</title>
        <authorList>
            <consortium name="The Broad Institute Genomics Platform"/>
            <consortium name="The Broad Institute Genome Sequencing Center for Infectious Disease"/>
            <person name="Wu L."/>
            <person name="Ma J."/>
        </authorList>
    </citation>
    <scope>NUCLEOTIDE SEQUENCE [LARGE SCALE GENOMIC DNA]</scope>
    <source>
        <strain evidence="2">KCTC 3950</strain>
    </source>
</reference>
<dbReference type="InterPro" id="IPR037208">
    <property type="entry name" value="Spo0E-like_sf"/>
</dbReference>
<protein>
    <submittedName>
        <fullName evidence="1">Spo0E family sporulation regulatory protein-aspartic acid phosphatase</fullName>
    </submittedName>
</protein>
<evidence type="ECO:0000313" key="2">
    <source>
        <dbReference type="Proteomes" id="UP001597541"/>
    </source>
</evidence>
<dbReference type="SUPFAM" id="SSF140500">
    <property type="entry name" value="BAS1536-like"/>
    <property type="match status" value="1"/>
</dbReference>
<dbReference type="RefSeq" id="WP_377601061.1">
    <property type="nucleotide sequence ID" value="NZ_JBHUME010000005.1"/>
</dbReference>
<dbReference type="EMBL" id="JBHUME010000005">
    <property type="protein sequence ID" value="MFD2611949.1"/>
    <property type="molecule type" value="Genomic_DNA"/>
</dbReference>
<name>A0ABW5PA02_9BACL</name>
<evidence type="ECO:0000313" key="1">
    <source>
        <dbReference type="EMBL" id="MFD2611949.1"/>
    </source>
</evidence>
<comment type="caution">
    <text evidence="1">The sequence shown here is derived from an EMBL/GenBank/DDBJ whole genome shotgun (WGS) entry which is preliminary data.</text>
</comment>
<proteinExistence type="predicted"/>
<dbReference type="Pfam" id="PF09388">
    <property type="entry name" value="SpoOE-like"/>
    <property type="match status" value="1"/>
</dbReference>
<dbReference type="Gene3D" id="4.10.280.10">
    <property type="entry name" value="Helix-loop-helix DNA-binding domain"/>
    <property type="match status" value="1"/>
</dbReference>